<dbReference type="Pfam" id="PF00648">
    <property type="entry name" value="Peptidase_C2"/>
    <property type="match status" value="1"/>
</dbReference>
<evidence type="ECO:0000256" key="2">
    <source>
        <dbReference type="ARBA" id="ARBA00007623"/>
    </source>
</evidence>
<dbReference type="InterPro" id="IPR018247">
    <property type="entry name" value="EF_Hand_1_Ca_BS"/>
</dbReference>
<evidence type="ECO:0000256" key="1">
    <source>
        <dbReference type="ARBA" id="ARBA00004496"/>
    </source>
</evidence>
<dbReference type="SMART" id="SM00720">
    <property type="entry name" value="calpain_III"/>
    <property type="match status" value="1"/>
</dbReference>
<dbReference type="Gene3D" id="2.60.120.380">
    <property type="match status" value="1"/>
</dbReference>
<dbReference type="PaxDb" id="7159-AAEL003952-PA"/>
<keyword evidence="7 12" id="KW-0378">Hydrolase</keyword>
<dbReference type="Pfam" id="PF01067">
    <property type="entry name" value="Calpain_III"/>
    <property type="match status" value="1"/>
</dbReference>
<dbReference type="InterPro" id="IPR022684">
    <property type="entry name" value="Calpain_cysteine_protease"/>
</dbReference>
<dbReference type="SUPFAM" id="SSF49758">
    <property type="entry name" value="Calpain large subunit, middle domain (domain III)"/>
    <property type="match status" value="1"/>
</dbReference>
<evidence type="ECO:0000256" key="7">
    <source>
        <dbReference type="ARBA" id="ARBA00022801"/>
    </source>
</evidence>
<dbReference type="GO" id="GO:0005509">
    <property type="term" value="F:calcium ion binding"/>
    <property type="evidence" value="ECO:0007669"/>
    <property type="project" value="InterPro"/>
</dbReference>
<evidence type="ECO:0000256" key="10">
    <source>
        <dbReference type="ARBA" id="ARBA00022837"/>
    </source>
</evidence>
<dbReference type="Gene3D" id="3.90.70.10">
    <property type="entry name" value="Cysteine proteinases"/>
    <property type="match status" value="1"/>
</dbReference>
<dbReference type="InterPro" id="IPR036213">
    <property type="entry name" value="Calpain_III_sf"/>
</dbReference>
<evidence type="ECO:0000259" key="14">
    <source>
        <dbReference type="PROSITE" id="PS50222"/>
    </source>
</evidence>
<dbReference type="InterPro" id="IPR022682">
    <property type="entry name" value="Calpain_domain_III"/>
</dbReference>
<dbReference type="GO" id="GO:0005737">
    <property type="term" value="C:cytoplasm"/>
    <property type="evidence" value="ECO:0007669"/>
    <property type="project" value="UniProtKB-SubCell"/>
</dbReference>
<reference evidence="15" key="2">
    <citation type="journal article" date="2007" name="Science">
        <title>Genome sequence of Aedes aegypti, a major arbovirus vector.</title>
        <authorList>
            <person name="Nene V."/>
            <person name="Wortman J.R."/>
            <person name="Lawson D."/>
            <person name="Haas B."/>
            <person name="Kodira C."/>
            <person name="Tu Z.J."/>
            <person name="Loftus B."/>
            <person name="Xi Z."/>
            <person name="Megy K."/>
            <person name="Grabherr M."/>
            <person name="Ren Q."/>
            <person name="Zdobnov E.M."/>
            <person name="Lobo N.F."/>
            <person name="Campbell K.S."/>
            <person name="Brown S.E."/>
            <person name="Bonaldo M.F."/>
            <person name="Zhu J."/>
            <person name="Sinkins S.P."/>
            <person name="Hogenkamp D.G."/>
            <person name="Amedeo P."/>
            <person name="Arensburger P."/>
            <person name="Atkinson P.W."/>
            <person name="Bidwell S."/>
            <person name="Biedler J."/>
            <person name="Birney E."/>
            <person name="Bruggner R.V."/>
            <person name="Costas J."/>
            <person name="Coy M.R."/>
            <person name="Crabtree J."/>
            <person name="Crawford M."/>
            <person name="Debruyn B."/>
            <person name="Decaprio D."/>
            <person name="Eiglmeier K."/>
            <person name="Eisenstadt E."/>
            <person name="El-Dorry H."/>
            <person name="Gelbart W.M."/>
            <person name="Gomes S.L."/>
            <person name="Hammond M."/>
            <person name="Hannick L.I."/>
            <person name="Hogan J.R."/>
            <person name="Holmes M.H."/>
            <person name="Jaffe D."/>
            <person name="Johnston J.S."/>
            <person name="Kennedy R.C."/>
            <person name="Koo H."/>
            <person name="Kravitz S."/>
            <person name="Kriventseva E.V."/>
            <person name="Kulp D."/>
            <person name="Labutti K."/>
            <person name="Lee E."/>
            <person name="Li S."/>
            <person name="Lovin D.D."/>
            <person name="Mao C."/>
            <person name="Mauceli E."/>
            <person name="Menck C.F."/>
            <person name="Miller J.R."/>
            <person name="Montgomery P."/>
            <person name="Mori A."/>
            <person name="Nascimento A.L."/>
            <person name="Naveira H.F."/>
            <person name="Nusbaum C."/>
            <person name="O'leary S."/>
            <person name="Orvis J."/>
            <person name="Pertea M."/>
            <person name="Quesneville H."/>
            <person name="Reidenbach K.R."/>
            <person name="Rogers Y.H."/>
            <person name="Roth C.W."/>
            <person name="Schneider J.R."/>
            <person name="Schatz M."/>
            <person name="Shumway M."/>
            <person name="Stanke M."/>
            <person name="Stinson E.O."/>
            <person name="Tubio J.M."/>
            <person name="Vanzee J.P."/>
            <person name="Verjovski-Almeida S."/>
            <person name="Werner D."/>
            <person name="White O."/>
            <person name="Wyder S."/>
            <person name="Zeng Q."/>
            <person name="Zhao Q."/>
            <person name="Zhao Y."/>
            <person name="Hill C.A."/>
            <person name="Raikhel A.S."/>
            <person name="Soares M.B."/>
            <person name="Knudson D.L."/>
            <person name="Lee N.H."/>
            <person name="Galagan J."/>
            <person name="Salzberg S.L."/>
            <person name="Paulsen I.T."/>
            <person name="Dimopoulos G."/>
            <person name="Collins F.H."/>
            <person name="Birren B."/>
            <person name="Fraser-Liggett C.M."/>
            <person name="Severson D.W."/>
        </authorList>
    </citation>
    <scope>NUCLEOTIDE SEQUENCE [LARGE SCALE GENOMIC DNA]</scope>
    <source>
        <strain evidence="15">Liverpool</strain>
    </source>
</reference>
<dbReference type="STRING" id="7159.Q17E34"/>
<dbReference type="SMART" id="SM00230">
    <property type="entry name" value="CysPc"/>
    <property type="match status" value="1"/>
</dbReference>
<evidence type="ECO:0000256" key="9">
    <source>
        <dbReference type="ARBA" id="ARBA00022813"/>
    </source>
</evidence>
<dbReference type="HOGENOM" id="CLU_010982_0_1_1"/>
<gene>
    <name evidence="15" type="ORF">AaeL_AAEL003952</name>
</gene>
<evidence type="ECO:0000256" key="3">
    <source>
        <dbReference type="ARBA" id="ARBA00022490"/>
    </source>
</evidence>
<keyword evidence="6" id="KW-0677">Repeat</keyword>
<evidence type="ECO:0000256" key="11">
    <source>
        <dbReference type="PIRSR" id="PIRSR622684-1"/>
    </source>
</evidence>
<dbReference type="CDD" id="cd00214">
    <property type="entry name" value="Calpain_III"/>
    <property type="match status" value="1"/>
</dbReference>
<dbReference type="PRINTS" id="PR00704">
    <property type="entry name" value="CALPAIN"/>
</dbReference>
<dbReference type="PhylomeDB" id="Q17E34"/>
<evidence type="ECO:0000256" key="12">
    <source>
        <dbReference type="PROSITE-ProRule" id="PRU00239"/>
    </source>
</evidence>
<comment type="similarity">
    <text evidence="2">Belongs to the peptidase C2 family.</text>
</comment>
<evidence type="ECO:0000313" key="16">
    <source>
        <dbReference type="Proteomes" id="UP000682892"/>
    </source>
</evidence>
<feature type="domain" description="EF-hand" evidence="14">
    <location>
        <begin position="695"/>
        <end position="730"/>
    </location>
</feature>
<dbReference type="Pfam" id="PF13833">
    <property type="entry name" value="EF-hand_8"/>
    <property type="match status" value="1"/>
</dbReference>
<evidence type="ECO:0000256" key="4">
    <source>
        <dbReference type="ARBA" id="ARBA00022670"/>
    </source>
</evidence>
<dbReference type="InterPro" id="IPR002048">
    <property type="entry name" value="EF_hand_dom"/>
</dbReference>
<dbReference type="GO" id="GO:0016322">
    <property type="term" value="P:neuron remodeling"/>
    <property type="evidence" value="ECO:0007669"/>
    <property type="project" value="UniProtKB-ARBA"/>
</dbReference>
<organism evidence="15 16">
    <name type="scientific">Aedes aegypti</name>
    <name type="common">Yellowfever mosquito</name>
    <name type="synonym">Culex aegypti</name>
    <dbReference type="NCBI Taxonomy" id="7159"/>
    <lineage>
        <taxon>Eukaryota</taxon>
        <taxon>Metazoa</taxon>
        <taxon>Ecdysozoa</taxon>
        <taxon>Arthropoda</taxon>
        <taxon>Hexapoda</taxon>
        <taxon>Insecta</taxon>
        <taxon>Pterygota</taxon>
        <taxon>Neoptera</taxon>
        <taxon>Endopterygota</taxon>
        <taxon>Diptera</taxon>
        <taxon>Nematocera</taxon>
        <taxon>Culicoidea</taxon>
        <taxon>Culicidae</taxon>
        <taxon>Culicinae</taxon>
        <taxon>Aedini</taxon>
        <taxon>Aedes</taxon>
        <taxon>Stegomyia</taxon>
    </lineage>
</organism>
<dbReference type="InterPro" id="IPR011992">
    <property type="entry name" value="EF-hand-dom_pair"/>
</dbReference>
<dbReference type="eggNOG" id="KOG0045">
    <property type="taxonomic scope" value="Eukaryota"/>
</dbReference>
<sequence>MTTNSSVVESLVQRVVERNLVYVSPQVFDRGGRESVEFSGGGVVYQYGMYDRSYGRYCQENPMESYYYDSYEYQCPVHARYLPQIPLKKYYTPDGEYIYRLGEKGSGFRTRTDVQDYYVLRSQCLESGSLFEDPEFQAVSSSLMFSRRPDRHYEWLRPHEICENPEFFVEGFSRFDVQQGELGDCWLLAACANLTQDQKMFLRVVPEDNSFEDDYAGIFHFRFWQYGRWVDVVIDDRLPTYRGELIYMRSSEKNEFWSALLEKAYAKLHGSYEALKGGTTCEAMEDFTGGVTEMYDLKDQTPPNLFAIIEKGFQRNSMFACSIEPDPHVTEAETREGLIRGHAYSITKIQLVDIVTPGTSGKIPLIRLRNPWGNEAEWNGAWSDQSAEWRYIPDEQKEELGLNFDCDGEFWMSYRDFTRYFDRIEICNLSPDSLSEEQVNRGKLRWEMSTFEGEWAIGSTAGGCRNYLQTFWHNPQYVVHLDDPDEDDDEGKCTVIIALMQKNRRSRRNMGVDCLTIGFAVYRVTERDLAQKPLKMNFFKYNASVARSPAFINLREVSCRFKLPPGEYLIVPSTFEPNEEGEFLIRVFSECKNSMEENDEEVGVGEIDDRIAPDVPVPSQPSPARQAMERLFLDVAGADGEVDWVELKRILDHSFRDVDQGSSGFSKDVCRSMVAMLDTDQSGKLGFEEFQSLLTDISKWKAVFKLYDQDQTGRLSAFELREALHSAGYHLNNRILNGLVHRYGSRDGSIAFDDFIMCAVKIKTMIDIFRERDTEGTNMATFSMDEWVEKTLYS</sequence>
<keyword evidence="3" id="KW-0963">Cytoplasm</keyword>
<dbReference type="Pfam" id="PF13405">
    <property type="entry name" value="EF-hand_6"/>
    <property type="match status" value="1"/>
</dbReference>
<dbReference type="SUPFAM" id="SSF47473">
    <property type="entry name" value="EF-hand"/>
    <property type="match status" value="1"/>
</dbReference>
<reference evidence="15" key="1">
    <citation type="submission" date="2005-10" db="EMBL/GenBank/DDBJ databases">
        <authorList>
            <person name="Loftus B.J."/>
            <person name="Nene V.M."/>
            <person name="Hannick L.I."/>
            <person name="Bidwell S."/>
            <person name="Haas B."/>
            <person name="Amedeo P."/>
            <person name="Orvis J."/>
            <person name="Wortman J.R."/>
            <person name="White O.R."/>
            <person name="Salzberg S."/>
            <person name="Shumway M."/>
            <person name="Koo H."/>
            <person name="Zhao Y."/>
            <person name="Holmes M."/>
            <person name="Miller J."/>
            <person name="Schatz M."/>
            <person name="Pop M."/>
            <person name="Pai G."/>
            <person name="Utterback T."/>
            <person name="Rogers Y.-H."/>
            <person name="Kravitz S."/>
            <person name="Fraser C.M."/>
        </authorList>
    </citation>
    <scope>NUCLEOTIDE SEQUENCE</scope>
    <source>
        <strain evidence="15">Liverpool</strain>
    </source>
</reference>
<feature type="active site" evidence="11 12">
    <location>
        <position position="185"/>
    </location>
</feature>
<dbReference type="PROSITE" id="PS00018">
    <property type="entry name" value="EF_HAND_1"/>
    <property type="match status" value="1"/>
</dbReference>
<dbReference type="SUPFAM" id="SSF54001">
    <property type="entry name" value="Cysteine proteinases"/>
    <property type="match status" value="1"/>
</dbReference>
<reference evidence="15" key="3">
    <citation type="submission" date="2012-09" db="EMBL/GenBank/DDBJ databases">
        <authorList>
            <consortium name="VectorBase"/>
        </authorList>
    </citation>
    <scope>NUCLEOTIDE SEQUENCE</scope>
    <source>
        <strain evidence="15">Liverpool</strain>
    </source>
</reference>
<dbReference type="AlphaFoldDB" id="Q17E34"/>
<dbReference type="EMBL" id="CH477287">
    <property type="protein sequence ID" value="EAT44704.1"/>
    <property type="molecule type" value="Genomic_DNA"/>
</dbReference>
<name>Q17E34_AEDAE</name>
<keyword evidence="5" id="KW-0479">Metal-binding</keyword>
<protein>
    <submittedName>
        <fullName evidence="15">AAEL003952-PA</fullName>
    </submittedName>
</protein>
<evidence type="ECO:0000313" key="15">
    <source>
        <dbReference type="EMBL" id="EAT44704.1"/>
    </source>
</evidence>
<dbReference type="GO" id="GO:0004198">
    <property type="term" value="F:calcium-dependent cysteine-type endopeptidase activity"/>
    <property type="evidence" value="ECO:0007669"/>
    <property type="project" value="InterPro"/>
</dbReference>
<dbReference type="InterPro" id="IPR033883">
    <property type="entry name" value="C2_III"/>
</dbReference>
<dbReference type="InterPro" id="IPR038765">
    <property type="entry name" value="Papain-like_cys_pep_sf"/>
</dbReference>
<dbReference type="VEuPathDB" id="VectorBase:AAEL003952"/>
<evidence type="ECO:0000256" key="8">
    <source>
        <dbReference type="ARBA" id="ARBA00022807"/>
    </source>
</evidence>
<comment type="subcellular location">
    <subcellularLocation>
        <location evidence="1">Cytoplasm</location>
    </subcellularLocation>
</comment>
<dbReference type="InterPro" id="IPR022683">
    <property type="entry name" value="Calpain_III"/>
</dbReference>
<proteinExistence type="inferred from homology"/>
<evidence type="ECO:0000256" key="6">
    <source>
        <dbReference type="ARBA" id="ARBA00022737"/>
    </source>
</evidence>
<dbReference type="PROSITE" id="PS00139">
    <property type="entry name" value="THIOL_PROTEASE_CYS"/>
    <property type="match status" value="1"/>
</dbReference>
<dbReference type="GO" id="GO:0016540">
    <property type="term" value="P:protein autoprocessing"/>
    <property type="evidence" value="ECO:0007669"/>
    <property type="project" value="UniProtKB-ARBA"/>
</dbReference>
<dbReference type="PROSITE" id="PS50203">
    <property type="entry name" value="CALPAIN_CAT"/>
    <property type="match status" value="1"/>
</dbReference>
<dbReference type="Gene3D" id="1.10.238.10">
    <property type="entry name" value="EF-hand"/>
    <property type="match status" value="1"/>
</dbReference>
<keyword evidence="8 12" id="KW-0788">Thiol protease</keyword>
<dbReference type="OMA" id="HAATFWI"/>
<dbReference type="FunFam" id="1.10.238.10:FF:000241">
    <property type="entry name" value="Calpain-A, isoform C"/>
    <property type="match status" value="1"/>
</dbReference>
<dbReference type="PANTHER" id="PTHR10183">
    <property type="entry name" value="CALPAIN"/>
    <property type="match status" value="1"/>
</dbReference>
<dbReference type="PROSITE" id="PS50222">
    <property type="entry name" value="EF_HAND_2"/>
    <property type="match status" value="1"/>
</dbReference>
<keyword evidence="4 12" id="KW-0645">Protease</keyword>
<evidence type="ECO:0000259" key="13">
    <source>
        <dbReference type="PROSITE" id="PS50203"/>
    </source>
</evidence>
<accession>Q17E34</accession>
<keyword evidence="9" id="KW-0068">Autocatalytic cleavage</keyword>
<dbReference type="FunFam" id="2.60.120.380:FF:000001">
    <property type="entry name" value="Calpain-1 catalytic subunit"/>
    <property type="match status" value="1"/>
</dbReference>
<feature type="active site" evidence="11 12">
    <location>
        <position position="370"/>
    </location>
</feature>
<dbReference type="Proteomes" id="UP000682892">
    <property type="component" value="Unassembled WGS sequence"/>
</dbReference>
<dbReference type="InterPro" id="IPR001300">
    <property type="entry name" value="Peptidase_C2_calpain_cat"/>
</dbReference>
<dbReference type="SMART" id="SM00054">
    <property type="entry name" value="EFh"/>
    <property type="match status" value="2"/>
</dbReference>
<dbReference type="PANTHER" id="PTHR10183:SF433">
    <property type="entry name" value="CALPAIN-A-RELATED"/>
    <property type="match status" value="1"/>
</dbReference>
<feature type="active site" evidence="11 12">
    <location>
        <position position="342"/>
    </location>
</feature>
<dbReference type="CDD" id="cd00044">
    <property type="entry name" value="CysPc"/>
    <property type="match status" value="1"/>
</dbReference>
<dbReference type="FunFam" id="3.90.70.10:FF:000001">
    <property type="entry name" value="Calpain-1 catalytic subunit"/>
    <property type="match status" value="1"/>
</dbReference>
<dbReference type="CDD" id="cd16196">
    <property type="entry name" value="EFh_PEF_CalpA_B"/>
    <property type="match status" value="1"/>
</dbReference>
<keyword evidence="10" id="KW-0106">Calcium</keyword>
<evidence type="ECO:0000256" key="5">
    <source>
        <dbReference type="ARBA" id="ARBA00022723"/>
    </source>
</evidence>
<dbReference type="InterPro" id="IPR000169">
    <property type="entry name" value="Pept_cys_AS"/>
</dbReference>
<feature type="domain" description="Calpain catalytic" evidence="13">
    <location>
        <begin position="130"/>
        <end position="430"/>
    </location>
</feature>